<accession>A0A918CAT6</accession>
<evidence type="ECO:0000313" key="2">
    <source>
        <dbReference type="EMBL" id="GGR13705.1"/>
    </source>
</evidence>
<gene>
    <name evidence="2" type="ORF">GCM10008957_28170</name>
</gene>
<name>A0A918CAT6_9DEIO</name>
<dbReference type="EMBL" id="BMQL01000016">
    <property type="protein sequence ID" value="GGR13705.1"/>
    <property type="molecule type" value="Genomic_DNA"/>
</dbReference>
<keyword evidence="3" id="KW-1185">Reference proteome</keyword>
<dbReference type="InterPro" id="IPR040948">
    <property type="entry name" value="DUF5639"/>
</dbReference>
<feature type="domain" description="FAD-binding PCMH-type" evidence="1">
    <location>
        <begin position="1"/>
        <end position="114"/>
    </location>
</feature>
<dbReference type="Pfam" id="PF18690">
    <property type="entry name" value="DUF5639"/>
    <property type="match status" value="1"/>
</dbReference>
<reference evidence="2" key="1">
    <citation type="journal article" date="2014" name="Int. J. Syst. Evol. Microbiol.">
        <title>Complete genome sequence of Corynebacterium casei LMG S-19264T (=DSM 44701T), isolated from a smear-ripened cheese.</title>
        <authorList>
            <consortium name="US DOE Joint Genome Institute (JGI-PGF)"/>
            <person name="Walter F."/>
            <person name="Albersmeier A."/>
            <person name="Kalinowski J."/>
            <person name="Ruckert C."/>
        </authorList>
    </citation>
    <scope>NUCLEOTIDE SEQUENCE</scope>
    <source>
        <strain evidence="2">JCM 31311</strain>
    </source>
</reference>
<dbReference type="PROSITE" id="PS51387">
    <property type="entry name" value="FAD_PCMH"/>
    <property type="match status" value="1"/>
</dbReference>
<reference evidence="2" key="2">
    <citation type="submission" date="2020-09" db="EMBL/GenBank/DDBJ databases">
        <authorList>
            <person name="Sun Q."/>
            <person name="Ohkuma M."/>
        </authorList>
    </citation>
    <scope>NUCLEOTIDE SEQUENCE</scope>
    <source>
        <strain evidence="2">JCM 31311</strain>
    </source>
</reference>
<comment type="caution">
    <text evidence="2">The sequence shown here is derived from an EMBL/GenBank/DDBJ whole genome shotgun (WGS) entry which is preliminary data.</text>
</comment>
<dbReference type="Gene3D" id="3.30.465.10">
    <property type="match status" value="1"/>
</dbReference>
<dbReference type="Gene3D" id="3.30.70.2560">
    <property type="match status" value="1"/>
</dbReference>
<organism evidence="2 3">
    <name type="scientific">Deinococcus ruber</name>
    <dbReference type="NCBI Taxonomy" id="1848197"/>
    <lineage>
        <taxon>Bacteria</taxon>
        <taxon>Thermotogati</taxon>
        <taxon>Deinococcota</taxon>
        <taxon>Deinococci</taxon>
        <taxon>Deinococcales</taxon>
        <taxon>Deinococcaceae</taxon>
        <taxon>Deinococcus</taxon>
    </lineage>
</organism>
<proteinExistence type="predicted"/>
<dbReference type="InterPro" id="IPR036318">
    <property type="entry name" value="FAD-bd_PCMH-like_sf"/>
</dbReference>
<evidence type="ECO:0000313" key="3">
    <source>
        <dbReference type="Proteomes" id="UP000603865"/>
    </source>
</evidence>
<dbReference type="RefSeq" id="WP_189091155.1">
    <property type="nucleotide sequence ID" value="NZ_BMQL01000016.1"/>
</dbReference>
<dbReference type="SUPFAM" id="SSF56176">
    <property type="entry name" value="FAD-binding/transporter-associated domain-like"/>
    <property type="match status" value="1"/>
</dbReference>
<evidence type="ECO:0000259" key="1">
    <source>
        <dbReference type="PROSITE" id="PS51387"/>
    </source>
</evidence>
<dbReference type="InterPro" id="IPR016169">
    <property type="entry name" value="FAD-bd_PCMH_sub2"/>
</dbReference>
<protein>
    <recommendedName>
        <fullName evidence="1">FAD-binding PCMH-type domain-containing protein</fullName>
    </recommendedName>
</protein>
<dbReference type="AlphaFoldDB" id="A0A918CAT6"/>
<dbReference type="GO" id="GO:0071949">
    <property type="term" value="F:FAD binding"/>
    <property type="evidence" value="ECO:0007669"/>
    <property type="project" value="InterPro"/>
</dbReference>
<dbReference type="InterPro" id="IPR016166">
    <property type="entry name" value="FAD-bd_PCMH"/>
</dbReference>
<sequence length="216" mass="23012">MLEVSPSDQYLRASADTPLLDLYAAVPAGLYLPFPPLELPGGLGGLVSRGGFAQTFFFGSEVLGLTFIAPSGRRVVAGGRTVKNVQGYDLTRPFVGSFGRLGQAETITLRLRPGLISAHHARPGTLADAQDSRARFVWQHGDTLHAFHFGHVREVETVMQAFGGEPVTAALDYRPLFPGGMGVGEGGPLRDRRFGWADGGQVPEVPALFARVAASL</sequence>
<dbReference type="Proteomes" id="UP000603865">
    <property type="component" value="Unassembled WGS sequence"/>
</dbReference>